<dbReference type="PANTHER" id="PTHR43479:SF11">
    <property type="entry name" value="ACREF_ENVCD OPERON REPRESSOR-RELATED"/>
    <property type="match status" value="1"/>
</dbReference>
<accession>A0A6A7K420</accession>
<feature type="domain" description="HTH tetR-type" evidence="3">
    <location>
        <begin position="8"/>
        <end position="68"/>
    </location>
</feature>
<sequence length="215" mass="25776">MARHKAGVETKEKIYNTAEILFYENGYVDTKVTDIIDRSRTNKGSFYHHFENKADLGFSIFLDSVEEHYRSSQILELEDSLVKFSLEITIFWYTYFQDAKLRRFSSELNSNDIIYEHDRVYEVCLENTNKKIDDKEFSLIRVANVALYKQLTIYFYDQTQRYNFIEARNFYLKNLFELFAIPHKRREYVLKESLRLFETMDIVIHGFKVVATIRG</sequence>
<dbReference type="Proteomes" id="UP000440004">
    <property type="component" value="Unassembled WGS sequence"/>
</dbReference>
<protein>
    <submittedName>
        <fullName evidence="4">TetR family transcriptional regulator</fullName>
    </submittedName>
</protein>
<feature type="DNA-binding region" description="H-T-H motif" evidence="2">
    <location>
        <begin position="31"/>
        <end position="50"/>
    </location>
</feature>
<dbReference type="Gene3D" id="1.10.357.10">
    <property type="entry name" value="Tetracycline Repressor, domain 2"/>
    <property type="match status" value="1"/>
</dbReference>
<name>A0A6A7K420_9FIRM</name>
<dbReference type="RefSeq" id="WP_152800521.1">
    <property type="nucleotide sequence ID" value="NZ_WHNX01000001.1"/>
</dbReference>
<comment type="caution">
    <text evidence="4">The sequence shown here is derived from an EMBL/GenBank/DDBJ whole genome shotgun (WGS) entry which is preliminary data.</text>
</comment>
<dbReference type="InterPro" id="IPR009057">
    <property type="entry name" value="Homeodomain-like_sf"/>
</dbReference>
<evidence type="ECO:0000256" key="2">
    <source>
        <dbReference type="PROSITE-ProRule" id="PRU00335"/>
    </source>
</evidence>
<proteinExistence type="predicted"/>
<dbReference type="PROSITE" id="PS50977">
    <property type="entry name" value="HTH_TETR_2"/>
    <property type="match status" value="1"/>
</dbReference>
<dbReference type="SUPFAM" id="SSF46689">
    <property type="entry name" value="Homeodomain-like"/>
    <property type="match status" value="1"/>
</dbReference>
<dbReference type="InterPro" id="IPR001647">
    <property type="entry name" value="HTH_TetR"/>
</dbReference>
<dbReference type="PRINTS" id="PR00455">
    <property type="entry name" value="HTHTETR"/>
</dbReference>
<gene>
    <name evidence="4" type="ORF">GC105_00165</name>
</gene>
<evidence type="ECO:0000313" key="5">
    <source>
        <dbReference type="Proteomes" id="UP000440004"/>
    </source>
</evidence>
<reference evidence="4 5" key="1">
    <citation type="submission" date="2019-10" db="EMBL/GenBank/DDBJ databases">
        <title>Alkalibaculum tamaniensis sp.nov., a new alkaliphilic acetogen, isolated on methoxylated aromatics from a mud volcano.</title>
        <authorList>
            <person name="Khomyakova M.A."/>
            <person name="Merkel A.Y."/>
            <person name="Bonch-Osmolovskaya E.A."/>
            <person name="Slobodkin A.I."/>
        </authorList>
    </citation>
    <scope>NUCLEOTIDE SEQUENCE [LARGE SCALE GENOMIC DNA]</scope>
    <source>
        <strain evidence="4 5">M08DMB</strain>
    </source>
</reference>
<dbReference type="Pfam" id="PF00440">
    <property type="entry name" value="TetR_N"/>
    <property type="match status" value="1"/>
</dbReference>
<evidence type="ECO:0000259" key="3">
    <source>
        <dbReference type="PROSITE" id="PS50977"/>
    </source>
</evidence>
<dbReference type="InterPro" id="IPR050624">
    <property type="entry name" value="HTH-type_Tx_Regulator"/>
</dbReference>
<dbReference type="PANTHER" id="PTHR43479">
    <property type="entry name" value="ACREF/ENVCD OPERON REPRESSOR-RELATED"/>
    <property type="match status" value="1"/>
</dbReference>
<evidence type="ECO:0000256" key="1">
    <source>
        <dbReference type="ARBA" id="ARBA00023125"/>
    </source>
</evidence>
<keyword evidence="1 2" id="KW-0238">DNA-binding</keyword>
<dbReference type="EMBL" id="WHNX01000001">
    <property type="protein sequence ID" value="MPW24212.1"/>
    <property type="molecule type" value="Genomic_DNA"/>
</dbReference>
<dbReference type="GO" id="GO:0003677">
    <property type="term" value="F:DNA binding"/>
    <property type="evidence" value="ECO:0007669"/>
    <property type="project" value="UniProtKB-UniRule"/>
</dbReference>
<keyword evidence="5" id="KW-1185">Reference proteome</keyword>
<dbReference type="AlphaFoldDB" id="A0A6A7K420"/>
<organism evidence="4 5">
    <name type="scientific">Alkalibaculum sporogenes</name>
    <dbReference type="NCBI Taxonomy" id="2655001"/>
    <lineage>
        <taxon>Bacteria</taxon>
        <taxon>Bacillati</taxon>
        <taxon>Bacillota</taxon>
        <taxon>Clostridia</taxon>
        <taxon>Eubacteriales</taxon>
        <taxon>Eubacteriaceae</taxon>
        <taxon>Alkalibaculum</taxon>
    </lineage>
</organism>
<evidence type="ECO:0000313" key="4">
    <source>
        <dbReference type="EMBL" id="MPW24212.1"/>
    </source>
</evidence>